<evidence type="ECO:0000313" key="1">
    <source>
        <dbReference type="EMBL" id="MDT0557440.1"/>
    </source>
</evidence>
<dbReference type="EMBL" id="JAVRIA010000001">
    <property type="protein sequence ID" value="MDT0557440.1"/>
    <property type="molecule type" value="Genomic_DNA"/>
</dbReference>
<sequence>MKHLATSFILFFSLLAFCQNKEKPIYYIDVDGAIITKKIFIEKKRKPIDNGGYLNIYLENDTCFVSKLIPRKNYGILKENEHLNLLNQIKDNSKKIISYYTLILYHPGKDQCNGGRTFNVHKIPRNIFSTKYVKHLRRKENYSVFWIHQKDSELNFTKKGIIKWQSDKDQYVENMFFKYHYSCNSFVIINNKTREYISVFGESGAPTVLDVVDEMKKSDK</sequence>
<name>A0ABU2YJN1_9FLAO</name>
<comment type="caution">
    <text evidence="1">The sequence shown here is derived from an EMBL/GenBank/DDBJ whole genome shotgun (WGS) entry which is preliminary data.</text>
</comment>
<reference evidence="1 2" key="1">
    <citation type="submission" date="2023-09" db="EMBL/GenBank/DDBJ databases">
        <authorList>
            <person name="Rey-Velasco X."/>
        </authorList>
    </citation>
    <scope>NUCLEOTIDE SEQUENCE [LARGE SCALE GENOMIC DNA]</scope>
    <source>
        <strain evidence="1 2">W332</strain>
    </source>
</reference>
<dbReference type="RefSeq" id="WP_311426207.1">
    <property type="nucleotide sequence ID" value="NZ_JAVRIA010000001.1"/>
</dbReference>
<organism evidence="1 2">
    <name type="scientific">Microcosmobacter mediterraneus</name>
    <dbReference type="NCBI Taxonomy" id="3075607"/>
    <lineage>
        <taxon>Bacteria</taxon>
        <taxon>Pseudomonadati</taxon>
        <taxon>Bacteroidota</taxon>
        <taxon>Flavobacteriia</taxon>
        <taxon>Flavobacteriales</taxon>
        <taxon>Flavobacteriaceae</taxon>
        <taxon>Microcosmobacter</taxon>
    </lineage>
</organism>
<proteinExistence type="predicted"/>
<keyword evidence="2" id="KW-1185">Reference proteome</keyword>
<gene>
    <name evidence="1" type="ORF">RM697_02190</name>
</gene>
<accession>A0ABU2YJN1</accession>
<dbReference type="Proteomes" id="UP001259492">
    <property type="component" value="Unassembled WGS sequence"/>
</dbReference>
<evidence type="ECO:0000313" key="2">
    <source>
        <dbReference type="Proteomes" id="UP001259492"/>
    </source>
</evidence>
<protein>
    <submittedName>
        <fullName evidence="1">Uncharacterized protein</fullName>
    </submittedName>
</protein>